<dbReference type="InterPro" id="IPR017441">
    <property type="entry name" value="Protein_kinase_ATP_BS"/>
</dbReference>
<dbReference type="GO" id="GO:0005524">
    <property type="term" value="F:ATP binding"/>
    <property type="evidence" value="ECO:0007669"/>
    <property type="project" value="UniProtKB-UniRule"/>
</dbReference>
<keyword evidence="10" id="KW-1185">Reference proteome</keyword>
<dbReference type="Gene3D" id="2.60.120.10">
    <property type="entry name" value="Jelly Rolls"/>
    <property type="match status" value="1"/>
</dbReference>
<keyword evidence="1" id="KW-0723">Serine/threonine-protein kinase</keyword>
<dbReference type="InterPro" id="IPR000719">
    <property type="entry name" value="Prot_kinase_dom"/>
</dbReference>
<protein>
    <submittedName>
        <fullName evidence="9">CBK1 protein</fullName>
    </submittedName>
</protein>
<evidence type="ECO:0000256" key="1">
    <source>
        <dbReference type="ARBA" id="ARBA00022527"/>
    </source>
</evidence>
<dbReference type="GO" id="GO:0004691">
    <property type="term" value="F:cAMP-dependent protein kinase activity"/>
    <property type="evidence" value="ECO:0007669"/>
    <property type="project" value="TreeGrafter"/>
</dbReference>
<accession>A0A812SGP1</accession>
<dbReference type="InterPro" id="IPR000595">
    <property type="entry name" value="cNMP-bd_dom"/>
</dbReference>
<evidence type="ECO:0000313" key="10">
    <source>
        <dbReference type="Proteomes" id="UP000601435"/>
    </source>
</evidence>
<keyword evidence="5 6" id="KW-0067">ATP-binding</keyword>
<dbReference type="Proteomes" id="UP000601435">
    <property type="component" value="Unassembled WGS sequence"/>
</dbReference>
<dbReference type="OrthoDB" id="100546at2759"/>
<organism evidence="9 10">
    <name type="scientific">Symbiodinium necroappetens</name>
    <dbReference type="NCBI Taxonomy" id="1628268"/>
    <lineage>
        <taxon>Eukaryota</taxon>
        <taxon>Sar</taxon>
        <taxon>Alveolata</taxon>
        <taxon>Dinophyceae</taxon>
        <taxon>Suessiales</taxon>
        <taxon>Symbiodiniaceae</taxon>
        <taxon>Symbiodinium</taxon>
    </lineage>
</organism>
<dbReference type="GO" id="GO:0005952">
    <property type="term" value="C:cAMP-dependent protein kinase complex"/>
    <property type="evidence" value="ECO:0007669"/>
    <property type="project" value="TreeGrafter"/>
</dbReference>
<dbReference type="InterPro" id="IPR018490">
    <property type="entry name" value="cNMP-bd_dom_sf"/>
</dbReference>
<keyword evidence="4" id="KW-0418">Kinase</keyword>
<dbReference type="InterPro" id="IPR014710">
    <property type="entry name" value="RmlC-like_jellyroll"/>
</dbReference>
<reference evidence="9" key="1">
    <citation type="submission" date="2021-02" db="EMBL/GenBank/DDBJ databases">
        <authorList>
            <person name="Dougan E. K."/>
            <person name="Rhodes N."/>
            <person name="Thang M."/>
            <person name="Chan C."/>
        </authorList>
    </citation>
    <scope>NUCLEOTIDE SEQUENCE</scope>
</reference>
<feature type="binding site" evidence="6">
    <location>
        <position position="106"/>
    </location>
    <ligand>
        <name>ATP</name>
        <dbReference type="ChEBI" id="CHEBI:30616"/>
    </ligand>
</feature>
<evidence type="ECO:0000256" key="6">
    <source>
        <dbReference type="PROSITE-ProRule" id="PRU10141"/>
    </source>
</evidence>
<name>A0A812SGP1_9DINO</name>
<dbReference type="PROSITE" id="PS00889">
    <property type="entry name" value="CNMP_BINDING_2"/>
    <property type="match status" value="1"/>
</dbReference>
<dbReference type="SUPFAM" id="SSF51206">
    <property type="entry name" value="cAMP-binding domain-like"/>
    <property type="match status" value="1"/>
</dbReference>
<keyword evidence="2" id="KW-0808">Transferase</keyword>
<feature type="non-terminal residue" evidence="9">
    <location>
        <position position="136"/>
    </location>
</feature>
<proteinExistence type="predicted"/>
<evidence type="ECO:0000256" key="2">
    <source>
        <dbReference type="ARBA" id="ARBA00022679"/>
    </source>
</evidence>
<feature type="non-terminal residue" evidence="9">
    <location>
        <position position="1"/>
    </location>
</feature>
<evidence type="ECO:0000259" key="8">
    <source>
        <dbReference type="PROSITE" id="PS50042"/>
    </source>
</evidence>
<dbReference type="PROSITE" id="PS50042">
    <property type="entry name" value="CNMP_BINDING_3"/>
    <property type="match status" value="1"/>
</dbReference>
<dbReference type="Pfam" id="PF00027">
    <property type="entry name" value="cNMP_binding"/>
    <property type="match status" value="1"/>
</dbReference>
<evidence type="ECO:0000259" key="7">
    <source>
        <dbReference type="PROSITE" id="PS50011"/>
    </source>
</evidence>
<dbReference type="PANTHER" id="PTHR24353">
    <property type="entry name" value="CYCLIC NUCLEOTIDE-DEPENDENT PROTEIN KINASE"/>
    <property type="match status" value="1"/>
</dbReference>
<sequence>VTIDGKKIRTQGKNASFGERALLFDEPRSATVQVSSDRVELWTLGKSVFKQIITAKMRKDLEYRISIQDAGVTLNDLKPMNFLGAGAFSTVRLVEHRKTGAKYALKTCKRTLSGKMPAEMQTECDILAENDHPFIL</sequence>
<feature type="domain" description="Protein kinase" evidence="7">
    <location>
        <begin position="77"/>
        <end position="136"/>
    </location>
</feature>
<evidence type="ECO:0000256" key="5">
    <source>
        <dbReference type="ARBA" id="ARBA00022840"/>
    </source>
</evidence>
<evidence type="ECO:0000256" key="3">
    <source>
        <dbReference type="ARBA" id="ARBA00022741"/>
    </source>
</evidence>
<evidence type="ECO:0000313" key="9">
    <source>
        <dbReference type="EMBL" id="CAE7482596.1"/>
    </source>
</evidence>
<dbReference type="PANTHER" id="PTHR24353:SF143">
    <property type="entry name" value="PROTEIN KINASE DOMAIN-CONTAINING PROTEIN"/>
    <property type="match status" value="1"/>
</dbReference>
<dbReference type="AlphaFoldDB" id="A0A812SGP1"/>
<dbReference type="PROSITE" id="PS00107">
    <property type="entry name" value="PROTEIN_KINASE_ATP"/>
    <property type="match status" value="1"/>
</dbReference>
<dbReference type="InterPro" id="IPR018488">
    <property type="entry name" value="cNMP-bd_CS"/>
</dbReference>
<gene>
    <name evidence="9" type="primary">CBK1</name>
    <name evidence="9" type="ORF">SNEC2469_LOCUS13673</name>
</gene>
<keyword evidence="3 6" id="KW-0547">Nucleotide-binding</keyword>
<dbReference type="Gene3D" id="3.30.200.20">
    <property type="entry name" value="Phosphorylase Kinase, domain 1"/>
    <property type="match status" value="1"/>
</dbReference>
<dbReference type="CDD" id="cd00038">
    <property type="entry name" value="CAP_ED"/>
    <property type="match status" value="1"/>
</dbReference>
<dbReference type="InterPro" id="IPR011009">
    <property type="entry name" value="Kinase-like_dom_sf"/>
</dbReference>
<dbReference type="PROSITE" id="PS50011">
    <property type="entry name" value="PROTEIN_KINASE_DOM"/>
    <property type="match status" value="1"/>
</dbReference>
<evidence type="ECO:0000256" key="4">
    <source>
        <dbReference type="ARBA" id="ARBA00022777"/>
    </source>
</evidence>
<dbReference type="SUPFAM" id="SSF56112">
    <property type="entry name" value="Protein kinase-like (PK-like)"/>
    <property type="match status" value="1"/>
</dbReference>
<feature type="domain" description="Cyclic nucleotide-binding" evidence="8">
    <location>
        <begin position="1"/>
        <end position="53"/>
    </location>
</feature>
<dbReference type="EMBL" id="CAJNJA010021843">
    <property type="protein sequence ID" value="CAE7482596.1"/>
    <property type="molecule type" value="Genomic_DNA"/>
</dbReference>
<comment type="caution">
    <text evidence="9">The sequence shown here is derived from an EMBL/GenBank/DDBJ whole genome shotgun (WGS) entry which is preliminary data.</text>
</comment>